<dbReference type="GO" id="GO:0016787">
    <property type="term" value="F:hydrolase activity"/>
    <property type="evidence" value="ECO:0007669"/>
    <property type="project" value="UniProtKB-KW"/>
</dbReference>
<dbReference type="PANTHER" id="PTHR30619">
    <property type="entry name" value="DNA INTERNALIZATION/COMPETENCE PROTEIN COMEC/REC2"/>
    <property type="match status" value="1"/>
</dbReference>
<dbReference type="SUPFAM" id="SSF56281">
    <property type="entry name" value="Metallo-hydrolase/oxidoreductase"/>
    <property type="match status" value="1"/>
</dbReference>
<dbReference type="PANTHER" id="PTHR30619:SF1">
    <property type="entry name" value="RECOMBINATION PROTEIN 2"/>
    <property type="match status" value="1"/>
</dbReference>
<evidence type="ECO:0000313" key="2">
    <source>
        <dbReference type="Proteomes" id="UP000010074"/>
    </source>
</evidence>
<proteinExistence type="predicted"/>
<keyword evidence="1" id="KW-0378">Hydrolase</keyword>
<accession>K7ZB47</accession>
<dbReference type="KEGG" id="bbat:Bdt_2416"/>
<protein>
    <submittedName>
        <fullName evidence="1">Hydrolase</fullName>
    </submittedName>
</protein>
<dbReference type="STRING" id="1069642.Bdt_2416"/>
<dbReference type="InterPro" id="IPR052159">
    <property type="entry name" value="Competence_DNA_uptake"/>
</dbReference>
<dbReference type="AlphaFoldDB" id="K7ZB47"/>
<dbReference type="EMBL" id="CP002930">
    <property type="protein sequence ID" value="AFY02099.1"/>
    <property type="molecule type" value="Genomic_DNA"/>
</dbReference>
<dbReference type="InterPro" id="IPR036866">
    <property type="entry name" value="RibonucZ/Hydroxyglut_hydro"/>
</dbReference>
<name>K7ZB47_BDEBC</name>
<dbReference type="HOGENOM" id="CLU_1183158_0_0_7"/>
<gene>
    <name evidence="1" type="primary">comA</name>
    <name evidence="1" type="ORF">Bdt_2416</name>
</gene>
<dbReference type="Gene3D" id="3.60.15.10">
    <property type="entry name" value="Ribonuclease Z/Hydroxyacylglutathione hydrolase-like"/>
    <property type="match status" value="1"/>
</dbReference>
<evidence type="ECO:0000313" key="1">
    <source>
        <dbReference type="EMBL" id="AFY02099.1"/>
    </source>
</evidence>
<dbReference type="PATRIC" id="fig|1069642.3.peg.2389"/>
<reference evidence="1 2" key="1">
    <citation type="journal article" date="2012" name="BMC Genomics">
        <title>Genome analysis of a simultaneously predatory and prey-independent, novel Bdellovibrio bacteriovorus from the River Tiber, supports in silico predictions of both ancient and recent lateral gene transfer from diverse bacteria.</title>
        <authorList>
            <person name="Hobley L."/>
            <person name="Lerner T.R."/>
            <person name="Williams L.E."/>
            <person name="Lambert C."/>
            <person name="Till R."/>
            <person name="Milner D.S."/>
            <person name="Basford S.M."/>
            <person name="Capeness M.J."/>
            <person name="Fenton A.K."/>
            <person name="Atterbury R.J."/>
            <person name="Harris M.A."/>
            <person name="Sockett R.E."/>
        </authorList>
    </citation>
    <scope>NUCLEOTIDE SEQUENCE [LARGE SCALE GENOMIC DNA]</scope>
    <source>
        <strain evidence="1 2">Tiberius</strain>
    </source>
</reference>
<dbReference type="Proteomes" id="UP000010074">
    <property type="component" value="Chromosome"/>
</dbReference>
<organism evidence="1 2">
    <name type="scientific">Bdellovibrio bacteriovorus str. Tiberius</name>
    <dbReference type="NCBI Taxonomy" id="1069642"/>
    <lineage>
        <taxon>Bacteria</taxon>
        <taxon>Pseudomonadati</taxon>
        <taxon>Bdellovibrionota</taxon>
        <taxon>Bdellovibrionia</taxon>
        <taxon>Bdellovibrionales</taxon>
        <taxon>Pseudobdellovibrionaceae</taxon>
        <taxon>Bdellovibrio</taxon>
    </lineage>
</organism>
<sequence>MAGAGFTMNLFFFLLITLSTSQIKHILPGHYFVIWNVGQGQWVSEVSPLRCRHFDMGGEFFPWARLRFACAEKENQVFLSHWDWDHIGALSKDFQIRPFRFCLALPPLGKSSRYKMRLVKALPLCLQKDLPVWTPALNKDSNAESHVLRAGPVLLPGDSPKSQELLWRQQSFVRTSTVLVLGHHGSKTSTSTELLTSLPHLRQAVTSARWSRYKHPHPSVVQRLQVSRVPLLRTEDWGHIWIEGNTWDHKSPL</sequence>